<evidence type="ECO:0000313" key="12">
    <source>
        <dbReference type="WBParaSite" id="SCUD_0001886801-mRNA-1"/>
    </source>
</evidence>
<reference evidence="10 11" key="2">
    <citation type="submission" date="2018-11" db="EMBL/GenBank/DDBJ databases">
        <authorList>
            <consortium name="Pathogen Informatics"/>
        </authorList>
    </citation>
    <scope>NUCLEOTIDE SEQUENCE [LARGE SCALE GENOMIC DNA]</scope>
    <source>
        <strain evidence="10">Dakar</strain>
        <strain evidence="11">Dakar, Senegal</strain>
    </source>
</reference>
<evidence type="ECO:0000256" key="7">
    <source>
        <dbReference type="ARBA" id="ARBA00041666"/>
    </source>
</evidence>
<name>A0A183KUX3_9TREM</name>
<dbReference type="NCBIfam" id="TIGR00574">
    <property type="entry name" value="dnl1"/>
    <property type="match status" value="1"/>
</dbReference>
<evidence type="ECO:0000256" key="8">
    <source>
        <dbReference type="RuleBase" id="RU004196"/>
    </source>
</evidence>
<evidence type="ECO:0000256" key="4">
    <source>
        <dbReference type="ARBA" id="ARBA00022741"/>
    </source>
</evidence>
<dbReference type="GO" id="GO:0005524">
    <property type="term" value="F:ATP binding"/>
    <property type="evidence" value="ECO:0007669"/>
    <property type="project" value="UniProtKB-KW"/>
</dbReference>
<dbReference type="GO" id="GO:0005739">
    <property type="term" value="C:mitochondrion"/>
    <property type="evidence" value="ECO:0007669"/>
    <property type="project" value="TreeGrafter"/>
</dbReference>
<dbReference type="PROSITE" id="PS50160">
    <property type="entry name" value="DNA_LIGASE_A3"/>
    <property type="match status" value="1"/>
</dbReference>
<dbReference type="CDD" id="cd07969">
    <property type="entry name" value="OBF_DNA_ligase_I"/>
    <property type="match status" value="1"/>
</dbReference>
<dbReference type="PANTHER" id="PTHR45674">
    <property type="entry name" value="DNA LIGASE 1/3 FAMILY MEMBER"/>
    <property type="match status" value="1"/>
</dbReference>
<evidence type="ECO:0000313" key="10">
    <source>
        <dbReference type="EMBL" id="VDP67253.1"/>
    </source>
</evidence>
<organism evidence="12">
    <name type="scientific">Schistosoma curassoni</name>
    <dbReference type="NCBI Taxonomy" id="6186"/>
    <lineage>
        <taxon>Eukaryota</taxon>
        <taxon>Metazoa</taxon>
        <taxon>Spiralia</taxon>
        <taxon>Lophotrochozoa</taxon>
        <taxon>Platyhelminthes</taxon>
        <taxon>Trematoda</taxon>
        <taxon>Digenea</taxon>
        <taxon>Strigeidida</taxon>
        <taxon>Schistosomatoidea</taxon>
        <taxon>Schistosomatidae</taxon>
        <taxon>Schistosoma</taxon>
    </lineage>
</organism>
<dbReference type="InterPro" id="IPR050191">
    <property type="entry name" value="ATP-dep_DNA_ligase"/>
</dbReference>
<dbReference type="WBParaSite" id="SCUD_0001886801-mRNA-1">
    <property type="protein sequence ID" value="SCUD_0001886801-mRNA-1"/>
    <property type="gene ID" value="SCUD_0001886801"/>
</dbReference>
<dbReference type="Gene3D" id="2.40.50.140">
    <property type="entry name" value="Nucleic acid-binding proteins"/>
    <property type="match status" value="1"/>
</dbReference>
<dbReference type="STRING" id="6186.A0A183KUX3"/>
<gene>
    <name evidence="10" type="ORF">SCUD_LOCUS18865</name>
</gene>
<dbReference type="InterPro" id="IPR000977">
    <property type="entry name" value="DNA_ligase_ATP-dep"/>
</dbReference>
<dbReference type="GO" id="GO:0003910">
    <property type="term" value="F:DNA ligase (ATP) activity"/>
    <property type="evidence" value="ECO:0007669"/>
    <property type="project" value="InterPro"/>
</dbReference>
<dbReference type="AlphaFoldDB" id="A0A183KUX3"/>
<dbReference type="Pfam" id="PF04679">
    <property type="entry name" value="DNA_ligase_A_C"/>
    <property type="match status" value="1"/>
</dbReference>
<dbReference type="GO" id="GO:0071897">
    <property type="term" value="P:DNA biosynthetic process"/>
    <property type="evidence" value="ECO:0007669"/>
    <property type="project" value="InterPro"/>
</dbReference>
<dbReference type="InterPro" id="IPR016059">
    <property type="entry name" value="DNA_ligase_ATP-dep_CS"/>
</dbReference>
<dbReference type="Pfam" id="PF01068">
    <property type="entry name" value="DNA_ligase_A_M"/>
    <property type="match status" value="1"/>
</dbReference>
<dbReference type="Gene3D" id="3.30.1490.70">
    <property type="match status" value="1"/>
</dbReference>
<keyword evidence="3" id="KW-0235">DNA replication</keyword>
<sequence length="212" mass="23704">MMATSLDSSDTDEIATFLDEAIKGNCEGLMIKTLDHNSTYEIAKRSHSWLKLKKDYLEGVGDTLDLVVIGGFHGTGKRAGRYGGYLLACYDPDTEEYQTICKIGTGMKDDELASFSEFFKNHVTDKAKPYYQYTISLIPDQWFEPVQVWEVKAADLSISPGHKAAAGLADPQKGISLRFPRFVRIRDDKKPEDATTAQQVIFLLLTSLLFGF</sequence>
<keyword evidence="11" id="KW-1185">Reference proteome</keyword>
<dbReference type="InterPro" id="IPR012340">
    <property type="entry name" value="NA-bd_OB-fold"/>
</dbReference>
<keyword evidence="5" id="KW-0067">ATP-binding</keyword>
<dbReference type="GO" id="GO:0006310">
    <property type="term" value="P:DNA recombination"/>
    <property type="evidence" value="ECO:0007669"/>
    <property type="project" value="InterPro"/>
</dbReference>
<evidence type="ECO:0000259" key="9">
    <source>
        <dbReference type="PROSITE" id="PS50160"/>
    </source>
</evidence>
<dbReference type="Proteomes" id="UP000279833">
    <property type="component" value="Unassembled WGS sequence"/>
</dbReference>
<reference evidence="12" key="1">
    <citation type="submission" date="2016-06" db="UniProtKB">
        <authorList>
            <consortium name="WormBaseParasite"/>
        </authorList>
    </citation>
    <scope>IDENTIFICATION</scope>
</reference>
<dbReference type="FunFam" id="2.40.50.140:FF:000062">
    <property type="entry name" value="DNA ligase"/>
    <property type="match status" value="1"/>
</dbReference>
<dbReference type="InterPro" id="IPR012310">
    <property type="entry name" value="DNA_ligase_ATP-dep_cent"/>
</dbReference>
<evidence type="ECO:0000256" key="2">
    <source>
        <dbReference type="ARBA" id="ARBA00022598"/>
    </source>
</evidence>
<dbReference type="GO" id="GO:0006281">
    <property type="term" value="P:DNA repair"/>
    <property type="evidence" value="ECO:0007669"/>
    <property type="project" value="InterPro"/>
</dbReference>
<evidence type="ECO:0000256" key="5">
    <source>
        <dbReference type="ARBA" id="ARBA00022840"/>
    </source>
</evidence>
<protein>
    <recommendedName>
        <fullName evidence="6">DNA ligase 1</fullName>
    </recommendedName>
    <alternativeName>
        <fullName evidence="7">DNA ligase I</fullName>
    </alternativeName>
</protein>
<feature type="domain" description="ATP-dependent DNA ligase family profile" evidence="9">
    <location>
        <begin position="1"/>
        <end position="91"/>
    </location>
</feature>
<keyword evidence="2" id="KW-0436">Ligase</keyword>
<dbReference type="EMBL" id="UZAK01041625">
    <property type="protein sequence ID" value="VDP67253.1"/>
    <property type="molecule type" value="Genomic_DNA"/>
</dbReference>
<evidence type="ECO:0000256" key="6">
    <source>
        <dbReference type="ARBA" id="ARBA00041131"/>
    </source>
</evidence>
<comment type="similarity">
    <text evidence="1 8">Belongs to the ATP-dependent DNA ligase family.</text>
</comment>
<proteinExistence type="inferred from homology"/>
<dbReference type="GO" id="GO:1903461">
    <property type="term" value="P:Okazaki fragment processing involved in mitotic DNA replication"/>
    <property type="evidence" value="ECO:0007669"/>
    <property type="project" value="TreeGrafter"/>
</dbReference>
<evidence type="ECO:0000256" key="1">
    <source>
        <dbReference type="ARBA" id="ARBA00007572"/>
    </source>
</evidence>
<dbReference type="PANTHER" id="PTHR45674:SF4">
    <property type="entry name" value="DNA LIGASE 1"/>
    <property type="match status" value="1"/>
</dbReference>
<dbReference type="GO" id="GO:0005634">
    <property type="term" value="C:nucleus"/>
    <property type="evidence" value="ECO:0007669"/>
    <property type="project" value="TreeGrafter"/>
</dbReference>
<accession>A0A183KUX3</accession>
<dbReference type="PROSITE" id="PS00333">
    <property type="entry name" value="DNA_LIGASE_A2"/>
    <property type="match status" value="1"/>
</dbReference>
<evidence type="ECO:0000256" key="3">
    <source>
        <dbReference type="ARBA" id="ARBA00022705"/>
    </source>
</evidence>
<keyword evidence="4" id="KW-0547">Nucleotide-binding</keyword>
<dbReference type="InterPro" id="IPR012309">
    <property type="entry name" value="DNA_ligase_ATP-dep_C"/>
</dbReference>
<dbReference type="SUPFAM" id="SSF56091">
    <property type="entry name" value="DNA ligase/mRNA capping enzyme, catalytic domain"/>
    <property type="match status" value="1"/>
</dbReference>
<evidence type="ECO:0000313" key="11">
    <source>
        <dbReference type="Proteomes" id="UP000279833"/>
    </source>
</evidence>
<dbReference type="SUPFAM" id="SSF50249">
    <property type="entry name" value="Nucleic acid-binding proteins"/>
    <property type="match status" value="1"/>
</dbReference>